<evidence type="ECO:0000259" key="3">
    <source>
        <dbReference type="Pfam" id="PF03033"/>
    </source>
</evidence>
<feature type="domain" description="Glycosyltransferase family 28 N-terminal" evidence="3">
    <location>
        <begin position="257"/>
        <end position="401"/>
    </location>
</feature>
<feature type="domain" description="Erythromycin biosynthesis protein CIII-like C-terminal" evidence="4">
    <location>
        <begin position="556"/>
        <end position="657"/>
    </location>
</feature>
<dbReference type="InterPro" id="IPR050426">
    <property type="entry name" value="Glycosyltransferase_28"/>
</dbReference>
<dbReference type="EMBL" id="OZ019903">
    <property type="protein sequence ID" value="CAK9197417.1"/>
    <property type="molecule type" value="Genomic_DNA"/>
</dbReference>
<gene>
    <name evidence="5" type="ORF">CSSPTR1EN2_LOCUS3964</name>
</gene>
<dbReference type="InterPro" id="IPR010610">
    <property type="entry name" value="EryCIII-like_C"/>
</dbReference>
<evidence type="ECO:0000313" key="5">
    <source>
        <dbReference type="EMBL" id="CAK9197417.1"/>
    </source>
</evidence>
<sequence>MSLGGSLTGNDEKATTTTMKNKVNENLNFLLPATPGTTPPPQVCHPLQQSKSEHLLHHEKNLKGLLLLAPRNEQQNNNSNSDVEHMLLETQSLPVWMPSVVTSTTVVNANVKQNFASKISNPSLQQLRLDIAKLDGVETGEQSVTTDQKLCRAKSMSSMQSPDAGKSISSVKHRGKKSQEHANLRKVEEKLTERKKEKLMRKLTTVQQDGIVDFDIEGSPSLAQVLFGSETRDEIGQHDELGEEDEDELQSIPPLKIVMLIVGTRGDVQPFIGIGRKLQEYGHQVRLASHANFRDFVKTAGLEFYPLGGDPKILAQYMVKNKGFLPTGAKEVAMQREQIKSIVYSLLAPCTEPDLDSGVPFRANVIIANPPAYGHVHVAEYLKVPLHLYFTMPWTPTSAFPHPLSRVNTPAAYKLSYQVVDTLIWLGIRGIINDFRKKELKLRPITYLSGSQASISNLPTGYLWSPHIVPKPKDWGPLIDIVGYCFLNLAEDYKPPEDLVKWLASGTPPIYIGFGSLPVGDPDGMTNIIVEALQKTNQRGLINQGWGGMGQLPQPPKFVYLLQDCPHDWLFPQCAAVVHHGGAGTTAASLRAACPTTVVPFFGDQPFWGSHVHAKGVGPVPIPVNEFSLEKLVAAIHFMLNPEVKRRATELAEAMADEDGVQGAVDVFHKHIRKFLPDIMHSTTTPPSDSPALRRRNKSFLKSCWSCGSSKLKTSV</sequence>
<accession>A0ABP0TIN7</accession>
<dbReference type="Gene3D" id="3.40.50.2000">
    <property type="entry name" value="Glycogen Phosphorylase B"/>
    <property type="match status" value="2"/>
</dbReference>
<reference evidence="5" key="1">
    <citation type="submission" date="2024-02" db="EMBL/GenBank/DDBJ databases">
        <authorList>
            <consortium name="ELIXIR-Norway"/>
            <consortium name="Elixir Norway"/>
        </authorList>
    </citation>
    <scope>NUCLEOTIDE SEQUENCE</scope>
</reference>
<dbReference type="SUPFAM" id="SSF53756">
    <property type="entry name" value="UDP-Glycosyltransferase/glycogen phosphorylase"/>
    <property type="match status" value="1"/>
</dbReference>
<name>A0ABP0TIN7_9BRYO</name>
<keyword evidence="1" id="KW-0808">Transferase</keyword>
<dbReference type="InterPro" id="IPR002213">
    <property type="entry name" value="UDP_glucos_trans"/>
</dbReference>
<evidence type="ECO:0000313" key="6">
    <source>
        <dbReference type="Proteomes" id="UP001497512"/>
    </source>
</evidence>
<dbReference type="PANTHER" id="PTHR48050:SF13">
    <property type="entry name" value="STEROL 3-BETA-GLUCOSYLTRANSFERASE UGT80A2"/>
    <property type="match status" value="1"/>
</dbReference>
<dbReference type="InterPro" id="IPR004276">
    <property type="entry name" value="GlycoTrans_28_N"/>
</dbReference>
<evidence type="ECO:0008006" key="7">
    <source>
        <dbReference type="Google" id="ProtNLM"/>
    </source>
</evidence>
<protein>
    <recommendedName>
        <fullName evidence="7">Glycosyltransferase family 28 N-terminal domain-containing protein</fullName>
    </recommendedName>
</protein>
<organism evidence="5 6">
    <name type="scientific">Sphagnum troendelagicum</name>
    <dbReference type="NCBI Taxonomy" id="128251"/>
    <lineage>
        <taxon>Eukaryota</taxon>
        <taxon>Viridiplantae</taxon>
        <taxon>Streptophyta</taxon>
        <taxon>Embryophyta</taxon>
        <taxon>Bryophyta</taxon>
        <taxon>Sphagnophytina</taxon>
        <taxon>Sphagnopsida</taxon>
        <taxon>Sphagnales</taxon>
        <taxon>Sphagnaceae</taxon>
        <taxon>Sphagnum</taxon>
    </lineage>
</organism>
<dbReference type="Pfam" id="PF03033">
    <property type="entry name" value="Glyco_transf_28"/>
    <property type="match status" value="1"/>
</dbReference>
<dbReference type="Pfam" id="PF06722">
    <property type="entry name" value="EryCIII-like_C"/>
    <property type="match status" value="1"/>
</dbReference>
<dbReference type="Proteomes" id="UP001497512">
    <property type="component" value="Chromosome 11"/>
</dbReference>
<proteinExistence type="predicted"/>
<evidence type="ECO:0000256" key="2">
    <source>
        <dbReference type="SAM" id="MobiDB-lite"/>
    </source>
</evidence>
<feature type="region of interest" description="Disordered" evidence="2">
    <location>
        <begin position="142"/>
        <end position="184"/>
    </location>
</feature>
<keyword evidence="6" id="KW-1185">Reference proteome</keyword>
<evidence type="ECO:0000256" key="1">
    <source>
        <dbReference type="ARBA" id="ARBA00022679"/>
    </source>
</evidence>
<dbReference type="CDD" id="cd03784">
    <property type="entry name" value="GT1_Gtf-like"/>
    <property type="match status" value="1"/>
</dbReference>
<evidence type="ECO:0000259" key="4">
    <source>
        <dbReference type="Pfam" id="PF06722"/>
    </source>
</evidence>
<dbReference type="PANTHER" id="PTHR48050">
    <property type="entry name" value="STEROL 3-BETA-GLUCOSYLTRANSFERASE"/>
    <property type="match status" value="1"/>
</dbReference>